<comment type="caution">
    <text evidence="10">The sequence shown here is derived from an EMBL/GenBank/DDBJ whole genome shotgun (WGS) entry which is preliminary data.</text>
</comment>
<dbReference type="Gene3D" id="1.10.287.1490">
    <property type="match status" value="1"/>
</dbReference>
<feature type="transmembrane region" description="Helical" evidence="9">
    <location>
        <begin position="927"/>
        <end position="951"/>
    </location>
</feature>
<feature type="transmembrane region" description="Helical" evidence="9">
    <location>
        <begin position="971"/>
        <end position="992"/>
    </location>
</feature>
<evidence type="ECO:0008006" key="12">
    <source>
        <dbReference type="Google" id="ProtNLM"/>
    </source>
</evidence>
<organism evidence="10 11">
    <name type="scientific">Rossellomorea marisflavi</name>
    <dbReference type="NCBI Taxonomy" id="189381"/>
    <lineage>
        <taxon>Bacteria</taxon>
        <taxon>Bacillati</taxon>
        <taxon>Bacillota</taxon>
        <taxon>Bacilli</taxon>
        <taxon>Bacillales</taxon>
        <taxon>Bacillaceae</taxon>
        <taxon>Rossellomorea</taxon>
    </lineage>
</organism>
<evidence type="ECO:0000256" key="5">
    <source>
        <dbReference type="ARBA" id="ARBA00022989"/>
    </source>
</evidence>
<name>A0A0M0FZY4_9BACI</name>
<keyword evidence="7" id="KW-0175">Coiled coil</keyword>
<keyword evidence="3" id="KW-1003">Cell membrane</keyword>
<feature type="compositionally biased region" description="Acidic residues" evidence="8">
    <location>
        <begin position="379"/>
        <end position="388"/>
    </location>
</feature>
<evidence type="ECO:0000256" key="1">
    <source>
        <dbReference type="ARBA" id="ARBA00004651"/>
    </source>
</evidence>
<dbReference type="InterPro" id="IPR051449">
    <property type="entry name" value="ABC-2_transporter_component"/>
</dbReference>
<proteinExistence type="inferred from homology"/>
<gene>
    <name evidence="10" type="ORF">AF331_19990</name>
</gene>
<evidence type="ECO:0000256" key="9">
    <source>
        <dbReference type="SAM" id="Phobius"/>
    </source>
</evidence>
<dbReference type="Gene3D" id="3.40.1710.10">
    <property type="entry name" value="abc type-2 transporter like domain"/>
    <property type="match status" value="1"/>
</dbReference>
<dbReference type="OrthoDB" id="4974788at2"/>
<feature type="transmembrane region" description="Helical" evidence="9">
    <location>
        <begin position="870"/>
        <end position="889"/>
    </location>
</feature>
<dbReference type="RefSeq" id="WP_053429737.1">
    <property type="nucleotide sequence ID" value="NZ_LGUE01000008.1"/>
</dbReference>
<dbReference type="PATRIC" id="fig|189381.12.peg.3531"/>
<evidence type="ECO:0000256" key="3">
    <source>
        <dbReference type="ARBA" id="ARBA00022475"/>
    </source>
</evidence>
<evidence type="ECO:0000256" key="8">
    <source>
        <dbReference type="SAM" id="MobiDB-lite"/>
    </source>
</evidence>
<reference evidence="11" key="1">
    <citation type="submission" date="2015-07" db="EMBL/GenBank/DDBJ databases">
        <title>Fjat-14235 jcm11544.</title>
        <authorList>
            <person name="Liu B."/>
            <person name="Wang J."/>
            <person name="Zhu Y."/>
            <person name="Liu G."/>
            <person name="Chen Q."/>
            <person name="Chen Z."/>
            <person name="Lan J."/>
            <person name="Che J."/>
            <person name="Ge C."/>
            <person name="Shi H."/>
            <person name="Pan Z."/>
            <person name="Liu X."/>
        </authorList>
    </citation>
    <scope>NUCLEOTIDE SEQUENCE [LARGE SCALE GENOMIC DNA]</scope>
    <source>
        <strain evidence="11">JCM 11544</strain>
    </source>
</reference>
<comment type="similarity">
    <text evidence="2">Belongs to the EsaA family.</text>
</comment>
<feature type="compositionally biased region" description="Low complexity" evidence="8">
    <location>
        <begin position="389"/>
        <end position="399"/>
    </location>
</feature>
<evidence type="ECO:0000256" key="4">
    <source>
        <dbReference type="ARBA" id="ARBA00022692"/>
    </source>
</evidence>
<keyword evidence="6 9" id="KW-0472">Membrane</keyword>
<dbReference type="PANTHER" id="PTHR30294">
    <property type="entry name" value="MEMBRANE COMPONENT OF ABC TRANSPORTER YHHJ-RELATED"/>
    <property type="match status" value="1"/>
</dbReference>
<dbReference type="STRING" id="189381.GCA_900166615_00219"/>
<sequence>MTQKVSMVKLLVAILMILATPLLFFRSVGDNPLKVEKNATQSIAIVNEDAGTEVEGESLQFGGDVTSLLGDDSSYEWTVVGRSAGENGLETSKYDAVVYIPSDFSEKIMTYDEERPVKTNLNFKVQTQLNSVNKEKVLREIETASKKVNNKMSTLYWNYVSADMENVRDEFDQILEKEQTFQQTMLAFYKPSSKDLAGQIEQQQNMLLGLQESIKQADSRVPEQENTLESFQNRLTQFVEYVDQYREYQDNQKQLLAEVQSQSVQMIDESTQNTQPMYMKQKELFGQQGSQIDNGMEQLNAKMKDNQNAFAALKENRMAEVDRQVQDFYSFQNRVLDYYQQLQDTRKLDNLQGTIQEWNNKISEGDGVIFDPPPKPEMPEESEGDNENENPGNPGNPDAPGEDNGENPGEGDGPGKPGDSAPLPPDLNPEIAELNEISAGMTAIQGILTGEELPTPEQLTETVKNLTSLSERLAGVKSSLDQKNTNTENPLQKEVDRLLKEVEALTNQNSGLGERIKELEARVTGLLADKEALKKHIEELNENNEILTKQLEMFSDNIMNIVGEIDAKEASILQSPALSTKRKEDLGGYFARDINNYKLMDLIKYYAYLDQYEAVLNGMLQENGVKKTVLDDEDVRNEVMGILSVTDGEKAMWEDMNTNRLLTTQDGLNTLQDSFAVFMAEYNETLNNNQKQLTENLNAISQDAGKVLQRIQQPDQTAPAPNNGASGTEVVGNQQQVVSEVKMIHSFLTNVQDNQSTIVSYTTDLQSNVANVQNDADTLNNKWATNVASTQMVRDDVFSILGNAFVDGQSNGYVYDFLTNPLKVNGDVPQEKKDSVIPPVVILFIILISSLMIGYTSYYFQRVPLWLQGVLFLLLNLIVGFLISLYGLGIYSLGESREVEWTVYTILLLLTGSGLVRMGFVTHRLLGWFISVAIVALFVTPLLALSTPNFSFKDPMSTVYLSIQYGADSQFGQAALIMGLILAALVVLQVLLGRNKGHGGDGKGDEAYEG</sequence>
<feature type="coiled-coil region" evidence="7">
    <location>
        <begin position="488"/>
        <end position="557"/>
    </location>
</feature>
<dbReference type="PANTHER" id="PTHR30294:SF29">
    <property type="entry name" value="MULTIDRUG ABC TRANSPORTER PERMEASE YBHS-RELATED"/>
    <property type="match status" value="1"/>
</dbReference>
<dbReference type="InterPro" id="IPR023838">
    <property type="entry name" value="T7SS_EsaA"/>
</dbReference>
<dbReference type="NCBIfam" id="TIGR03929">
    <property type="entry name" value="T7_esaA_Nterm"/>
    <property type="match status" value="1"/>
</dbReference>
<evidence type="ECO:0000256" key="6">
    <source>
        <dbReference type="ARBA" id="ARBA00023136"/>
    </source>
</evidence>
<keyword evidence="4 9" id="KW-0812">Transmembrane</keyword>
<dbReference type="GO" id="GO:0005886">
    <property type="term" value="C:plasma membrane"/>
    <property type="evidence" value="ECO:0007669"/>
    <property type="project" value="UniProtKB-SubCell"/>
</dbReference>
<dbReference type="EMBL" id="LGUE01000008">
    <property type="protein sequence ID" value="KON83114.1"/>
    <property type="molecule type" value="Genomic_DNA"/>
</dbReference>
<feature type="coiled-coil region" evidence="7">
    <location>
        <begin position="200"/>
        <end position="234"/>
    </location>
</feature>
<evidence type="ECO:0000256" key="2">
    <source>
        <dbReference type="ARBA" id="ARBA00008338"/>
    </source>
</evidence>
<feature type="transmembrane region" description="Helical" evidence="9">
    <location>
        <begin position="901"/>
        <end position="920"/>
    </location>
</feature>
<dbReference type="Proteomes" id="UP000037405">
    <property type="component" value="Unassembled WGS sequence"/>
</dbReference>
<evidence type="ECO:0000313" key="10">
    <source>
        <dbReference type="EMBL" id="KON83114.1"/>
    </source>
</evidence>
<dbReference type="AlphaFoldDB" id="A0A0M0FZY4"/>
<feature type="transmembrane region" description="Helical" evidence="9">
    <location>
        <begin position="836"/>
        <end position="858"/>
    </location>
</feature>
<keyword evidence="5 9" id="KW-1133">Transmembrane helix</keyword>
<accession>A0A0M0FZY4</accession>
<evidence type="ECO:0000256" key="7">
    <source>
        <dbReference type="SAM" id="Coils"/>
    </source>
</evidence>
<comment type="subcellular location">
    <subcellularLocation>
        <location evidence="1">Cell membrane</location>
        <topology evidence="1">Multi-pass membrane protein</topology>
    </subcellularLocation>
</comment>
<evidence type="ECO:0000313" key="11">
    <source>
        <dbReference type="Proteomes" id="UP000037405"/>
    </source>
</evidence>
<feature type="region of interest" description="Disordered" evidence="8">
    <location>
        <begin position="362"/>
        <end position="429"/>
    </location>
</feature>
<protein>
    <recommendedName>
        <fullName evidence="12">Type VII secretion protein EsaA</fullName>
    </recommendedName>
</protein>
<keyword evidence="11" id="KW-1185">Reference proteome</keyword>